<dbReference type="SUPFAM" id="SSF47413">
    <property type="entry name" value="lambda repressor-like DNA-binding domains"/>
    <property type="match status" value="1"/>
</dbReference>
<evidence type="ECO:0000313" key="2">
    <source>
        <dbReference type="EMBL" id="DAF57706.1"/>
    </source>
</evidence>
<organism evidence="2">
    <name type="scientific">Myoviridae sp. ct31P9</name>
    <dbReference type="NCBI Taxonomy" id="2827657"/>
    <lineage>
        <taxon>Viruses</taxon>
        <taxon>Duplodnaviria</taxon>
        <taxon>Heunggongvirae</taxon>
        <taxon>Uroviricota</taxon>
        <taxon>Caudoviricetes</taxon>
    </lineage>
</organism>
<dbReference type="PROSITE" id="PS50943">
    <property type="entry name" value="HTH_CROC1"/>
    <property type="match status" value="1"/>
</dbReference>
<dbReference type="CDD" id="cd00093">
    <property type="entry name" value="HTH_XRE"/>
    <property type="match status" value="1"/>
</dbReference>
<sequence length="64" mass="7503">MEVGKRLRRLRQKKKETITRVSLAVKVAPSTLTAYELGDRTPRDDVKKRIAKYYGMTVEDIFFK</sequence>
<dbReference type="Gene3D" id="1.10.260.40">
    <property type="entry name" value="lambda repressor-like DNA-binding domains"/>
    <property type="match status" value="1"/>
</dbReference>
<accession>A0A8S5T4K5</accession>
<name>A0A8S5T4K5_9CAUD</name>
<feature type="domain" description="HTH cro/C1-type" evidence="1">
    <location>
        <begin position="7"/>
        <end position="61"/>
    </location>
</feature>
<dbReference type="SMART" id="SM00530">
    <property type="entry name" value="HTH_XRE"/>
    <property type="match status" value="1"/>
</dbReference>
<dbReference type="Pfam" id="PF13560">
    <property type="entry name" value="HTH_31"/>
    <property type="match status" value="1"/>
</dbReference>
<dbReference type="InterPro" id="IPR001387">
    <property type="entry name" value="Cro/C1-type_HTH"/>
</dbReference>
<reference evidence="2" key="1">
    <citation type="journal article" date="2021" name="Proc. Natl. Acad. Sci. U.S.A.">
        <title>A Catalog of Tens of Thousands of Viruses from Human Metagenomes Reveals Hidden Associations with Chronic Diseases.</title>
        <authorList>
            <person name="Tisza M.J."/>
            <person name="Buck C.B."/>
        </authorList>
    </citation>
    <scope>NUCLEOTIDE SEQUENCE</scope>
    <source>
        <strain evidence="2">Ct31P9</strain>
    </source>
</reference>
<evidence type="ECO:0000259" key="1">
    <source>
        <dbReference type="PROSITE" id="PS50943"/>
    </source>
</evidence>
<dbReference type="EMBL" id="BK032738">
    <property type="protein sequence ID" value="DAF57706.1"/>
    <property type="molecule type" value="Genomic_DNA"/>
</dbReference>
<protein>
    <submittedName>
        <fullName evidence="2">Helix-turn-helix domain protein</fullName>
    </submittedName>
</protein>
<dbReference type="InterPro" id="IPR010982">
    <property type="entry name" value="Lambda_DNA-bd_dom_sf"/>
</dbReference>
<proteinExistence type="predicted"/>
<dbReference type="GO" id="GO:0003677">
    <property type="term" value="F:DNA binding"/>
    <property type="evidence" value="ECO:0007669"/>
    <property type="project" value="InterPro"/>
</dbReference>